<keyword evidence="3" id="KW-1185">Reference proteome</keyword>
<dbReference type="RefSeq" id="WP_091611418.1">
    <property type="nucleotide sequence ID" value="NZ_FOEF01000001.1"/>
</dbReference>
<gene>
    <name evidence="2" type="ORF">SAMN04489732_101357</name>
</gene>
<proteinExistence type="predicted"/>
<feature type="transmembrane region" description="Helical" evidence="1">
    <location>
        <begin position="16"/>
        <end position="40"/>
    </location>
</feature>
<evidence type="ECO:0000313" key="3">
    <source>
        <dbReference type="Proteomes" id="UP000198582"/>
    </source>
</evidence>
<accession>A0A1H8QHY9</accession>
<dbReference type="EMBL" id="FOEF01000001">
    <property type="protein sequence ID" value="SEO53537.1"/>
    <property type="molecule type" value="Genomic_DNA"/>
</dbReference>
<dbReference type="AlphaFoldDB" id="A0A1H8QHY9"/>
<dbReference type="Proteomes" id="UP000198582">
    <property type="component" value="Unassembled WGS sequence"/>
</dbReference>
<keyword evidence="1" id="KW-0472">Membrane</keyword>
<reference evidence="3" key="1">
    <citation type="submission" date="2016-10" db="EMBL/GenBank/DDBJ databases">
        <authorList>
            <person name="Varghese N."/>
            <person name="Submissions S."/>
        </authorList>
    </citation>
    <scope>NUCLEOTIDE SEQUENCE [LARGE SCALE GENOMIC DNA]</scope>
    <source>
        <strain evidence="3">DSM 44993</strain>
    </source>
</reference>
<dbReference type="OrthoDB" id="5196985at2"/>
<keyword evidence="1" id="KW-0812">Transmembrane</keyword>
<evidence type="ECO:0000313" key="2">
    <source>
        <dbReference type="EMBL" id="SEO53537.1"/>
    </source>
</evidence>
<protein>
    <submittedName>
        <fullName evidence="2">Uncharacterized protein</fullName>
    </submittedName>
</protein>
<evidence type="ECO:0000256" key="1">
    <source>
        <dbReference type="SAM" id="Phobius"/>
    </source>
</evidence>
<sequence length="96" mass="9985">MTDGSSRPRKAGAFDIRLIIALLTGVYGVVLTVMGAAFTTQADLDKAAGVNINLWAGIGLLVFTAIFVTWALVRPIVVPVGPPQGENVAEPPAPVE</sequence>
<dbReference type="STRING" id="394193.SAMN04489732_101357"/>
<organism evidence="2 3">
    <name type="scientific">Amycolatopsis saalfeldensis</name>
    <dbReference type="NCBI Taxonomy" id="394193"/>
    <lineage>
        <taxon>Bacteria</taxon>
        <taxon>Bacillati</taxon>
        <taxon>Actinomycetota</taxon>
        <taxon>Actinomycetes</taxon>
        <taxon>Pseudonocardiales</taxon>
        <taxon>Pseudonocardiaceae</taxon>
        <taxon>Amycolatopsis</taxon>
    </lineage>
</organism>
<keyword evidence="1" id="KW-1133">Transmembrane helix</keyword>
<name>A0A1H8QHY9_9PSEU</name>
<feature type="transmembrane region" description="Helical" evidence="1">
    <location>
        <begin position="52"/>
        <end position="73"/>
    </location>
</feature>